<evidence type="ECO:0000313" key="3">
    <source>
        <dbReference type="Proteomes" id="UP000273516"/>
    </source>
</evidence>
<organism evidence="2 3">
    <name type="scientific">Paracoccus alkanivorans</name>
    <dbReference type="NCBI Taxonomy" id="2116655"/>
    <lineage>
        <taxon>Bacteria</taxon>
        <taxon>Pseudomonadati</taxon>
        <taxon>Pseudomonadota</taxon>
        <taxon>Alphaproteobacteria</taxon>
        <taxon>Rhodobacterales</taxon>
        <taxon>Paracoccaceae</taxon>
        <taxon>Paracoccus</taxon>
    </lineage>
</organism>
<name>A0A3M0MEA3_9RHOB</name>
<dbReference type="InterPro" id="IPR025285">
    <property type="entry name" value="DUF4145"/>
</dbReference>
<gene>
    <name evidence="2" type="ORF">C9E81_15675</name>
</gene>
<sequence>MVRWGDSCRRLRAFQPGARQKLTDSAGQGVFCGKFCFCRAARDLARADRITSPIITALMNGVDHADFDTADLGEDSTVGRVRLFPYEAWGHSDCLRSSANREVSSMMSDSAISVRPFLSARRYSSVRTRDSLTGSRYKHSDLFRTLELSMANQIPFDCPHCRQQNVAMDISGFSSESPTRFSLMIRCGLCHKASIVFAESTVSTSFDVIRSTSWPDLAGYISIFDSAPKKPAPRLIEALPSSVATAFTEAEANFSDGRFASAAMGYRRALERGLKYAHPEITGKLHAKIEKLEKEHAVPQALIKLMNGVRFLGNDGAHDEDDPPEDEVTAGRDFITLLLTYLFDLPERVRAATEKRIERRSG</sequence>
<accession>A0A3M0MEA3</accession>
<evidence type="ECO:0000313" key="2">
    <source>
        <dbReference type="EMBL" id="RMC33930.1"/>
    </source>
</evidence>
<dbReference type="AlphaFoldDB" id="A0A3M0MEA3"/>
<protein>
    <submittedName>
        <fullName evidence="2">DUF4145 domain-containing protein</fullName>
    </submittedName>
</protein>
<proteinExistence type="predicted"/>
<comment type="caution">
    <text evidence="2">The sequence shown here is derived from an EMBL/GenBank/DDBJ whole genome shotgun (WGS) entry which is preliminary data.</text>
</comment>
<evidence type="ECO:0000259" key="1">
    <source>
        <dbReference type="Pfam" id="PF13643"/>
    </source>
</evidence>
<feature type="domain" description="DUF4145" evidence="1">
    <location>
        <begin position="249"/>
        <end position="334"/>
    </location>
</feature>
<dbReference type="OrthoDB" id="6712829at2"/>
<keyword evidence="3" id="KW-1185">Reference proteome</keyword>
<dbReference type="Pfam" id="PF13643">
    <property type="entry name" value="DUF4145"/>
    <property type="match status" value="1"/>
</dbReference>
<dbReference type="Proteomes" id="UP000273516">
    <property type="component" value="Unassembled WGS sequence"/>
</dbReference>
<dbReference type="EMBL" id="QOKZ01000006">
    <property type="protein sequence ID" value="RMC33930.1"/>
    <property type="molecule type" value="Genomic_DNA"/>
</dbReference>
<reference evidence="2 3" key="1">
    <citation type="submission" date="2018-07" db="EMBL/GenBank/DDBJ databases">
        <authorList>
            <person name="Zhang Y."/>
            <person name="Wang L."/>
            <person name="Ma S."/>
        </authorList>
    </citation>
    <scope>NUCLEOTIDE SEQUENCE [LARGE SCALE GENOMIC DNA]</scope>
    <source>
        <strain evidence="2 3">4-2</strain>
    </source>
</reference>